<evidence type="ECO:0000313" key="2">
    <source>
        <dbReference type="Proteomes" id="UP000003490"/>
    </source>
</evidence>
<proteinExistence type="predicted"/>
<sequence>MRHPDSGLFFYAIASAFKPFLEVYPFYRNGNQKAKKQKNGL</sequence>
<dbReference type="EMBL" id="ABCB02000014">
    <property type="protein sequence ID" value="EDO62479.1"/>
    <property type="molecule type" value="Genomic_DNA"/>
</dbReference>
<dbReference type="Proteomes" id="UP000003490">
    <property type="component" value="Unassembled WGS sequence"/>
</dbReference>
<gene>
    <name evidence="1" type="ORF">CLOLEP_00601</name>
</gene>
<organism evidence="1 2">
    <name type="scientific">[Clostridium] leptum DSM 753</name>
    <dbReference type="NCBI Taxonomy" id="428125"/>
    <lineage>
        <taxon>Bacteria</taxon>
        <taxon>Bacillati</taxon>
        <taxon>Bacillota</taxon>
        <taxon>Clostridia</taxon>
        <taxon>Eubacteriales</taxon>
        <taxon>Oscillospiraceae</taxon>
        <taxon>Oscillospiraceae incertae sedis</taxon>
    </lineage>
</organism>
<dbReference type="AlphaFoldDB" id="A7VPX4"/>
<reference evidence="1 2" key="1">
    <citation type="submission" date="2007-08" db="EMBL/GenBank/DDBJ databases">
        <title>Draft genome sequence of Clostridium leptum (DSM 753).</title>
        <authorList>
            <person name="Sudarsanam P."/>
            <person name="Ley R."/>
            <person name="Guruge J."/>
            <person name="Turnbaugh P.J."/>
            <person name="Mahowald M."/>
            <person name="Liep D."/>
            <person name="Gordon J."/>
        </authorList>
    </citation>
    <scope>NUCLEOTIDE SEQUENCE [LARGE SCALE GENOMIC DNA]</scope>
    <source>
        <strain evidence="1 2">DSM 753</strain>
    </source>
</reference>
<accession>A7VPX4</accession>
<protein>
    <submittedName>
        <fullName evidence="1">Uncharacterized protein</fullName>
    </submittedName>
</protein>
<evidence type="ECO:0000313" key="1">
    <source>
        <dbReference type="EMBL" id="EDO62479.1"/>
    </source>
</evidence>
<name>A7VPX4_9FIRM</name>
<comment type="caution">
    <text evidence="1">The sequence shown here is derived from an EMBL/GenBank/DDBJ whole genome shotgun (WGS) entry which is preliminary data.</text>
</comment>
<dbReference type="HOGENOM" id="CLU_3268053_0_0_9"/>
<reference evidence="1 2" key="2">
    <citation type="submission" date="2007-08" db="EMBL/GenBank/DDBJ databases">
        <authorList>
            <person name="Fulton L."/>
            <person name="Clifton S."/>
            <person name="Fulton B."/>
            <person name="Xu J."/>
            <person name="Minx P."/>
            <person name="Pepin K.H."/>
            <person name="Johnson M."/>
            <person name="Thiruvilangam P."/>
            <person name="Bhonagiri V."/>
            <person name="Nash W.E."/>
            <person name="Wang C."/>
            <person name="Mardis E.R."/>
            <person name="Wilson R.K."/>
        </authorList>
    </citation>
    <scope>NUCLEOTIDE SEQUENCE [LARGE SCALE GENOMIC DNA]</scope>
    <source>
        <strain evidence="1 2">DSM 753</strain>
    </source>
</reference>